<name>A0A7N1A202_KALFE</name>
<evidence type="ECO:0000313" key="3">
    <source>
        <dbReference type="EnsemblPlants" id="Kaladp0076s0335.1.v1.1"/>
    </source>
</evidence>
<dbReference type="AlphaFoldDB" id="A0A7N1A202"/>
<sequence length="380" mass="42280">MPDVVRSCDIIRVLIICLLTIKTRSVSSTGAPQPDKATFAYEDHKGAKRSRVSAIFVFGDSTVDPGNNNFLVTEVKSNFPPYGHSFMGGRPTGRFTDGRLVTDFIASYIGLKDYIPPYLDPTLSLEELKTGVSFASAASGYDPLTATLTNVLPISSQLEYFREYKAKMEKAVGKTETDNIIRNSAIVISAGTNDFILNYLTLPVRQETYSISEYQEFLISQLEQLLQALIEEGARKFGVVGLPPLGCLPFVITLFSKDHHLFAAQECIDSLSLVAKTYNDMLRNRLNSKRYQLEGIKVAYADIYNPAYSIVQNPKKFGFQEVFEGCCGTGIIEASYLCNPESPLCSDVSKYVFFDAVHPTERTYYLVFESLKHLVDTVVS</sequence>
<dbReference type="PANTHER" id="PTHR45642:SF107">
    <property type="entry name" value="SGNH HYDROLASE-TYPE ESTERASE SUPERFAMILY PROTEIN-RELATED"/>
    <property type="match status" value="1"/>
</dbReference>
<reference evidence="3" key="1">
    <citation type="submission" date="2021-01" db="UniProtKB">
        <authorList>
            <consortium name="EnsemblPlants"/>
        </authorList>
    </citation>
    <scope>IDENTIFICATION</scope>
</reference>
<dbReference type="CDD" id="cd01837">
    <property type="entry name" value="SGNH_plant_lipase_like"/>
    <property type="match status" value="1"/>
</dbReference>
<dbReference type="Gene3D" id="3.40.50.1110">
    <property type="entry name" value="SGNH hydrolase"/>
    <property type="match status" value="1"/>
</dbReference>
<accession>A0A7N1A202</accession>
<dbReference type="SUPFAM" id="SSF52266">
    <property type="entry name" value="SGNH hydrolase"/>
    <property type="match status" value="1"/>
</dbReference>
<dbReference type="Pfam" id="PF00657">
    <property type="entry name" value="Lipase_GDSL"/>
    <property type="match status" value="1"/>
</dbReference>
<evidence type="ECO:0000256" key="1">
    <source>
        <dbReference type="ARBA" id="ARBA00008668"/>
    </source>
</evidence>
<evidence type="ECO:0000313" key="4">
    <source>
        <dbReference type="Proteomes" id="UP000594263"/>
    </source>
</evidence>
<dbReference type="OMA" id="EYFREYI"/>
<dbReference type="FunFam" id="3.40.50.1110:FF:000003">
    <property type="entry name" value="GDSL esterase/lipase APG"/>
    <property type="match status" value="1"/>
</dbReference>
<keyword evidence="4" id="KW-1185">Reference proteome</keyword>
<dbReference type="Proteomes" id="UP000594263">
    <property type="component" value="Unplaced"/>
</dbReference>
<dbReference type="InterPro" id="IPR001087">
    <property type="entry name" value="GDSL"/>
</dbReference>
<proteinExistence type="inferred from homology"/>
<organism evidence="3 4">
    <name type="scientific">Kalanchoe fedtschenkoi</name>
    <name type="common">Lavender scallops</name>
    <name type="synonym">South American air plant</name>
    <dbReference type="NCBI Taxonomy" id="63787"/>
    <lineage>
        <taxon>Eukaryota</taxon>
        <taxon>Viridiplantae</taxon>
        <taxon>Streptophyta</taxon>
        <taxon>Embryophyta</taxon>
        <taxon>Tracheophyta</taxon>
        <taxon>Spermatophyta</taxon>
        <taxon>Magnoliopsida</taxon>
        <taxon>eudicotyledons</taxon>
        <taxon>Gunneridae</taxon>
        <taxon>Pentapetalae</taxon>
        <taxon>Saxifragales</taxon>
        <taxon>Crassulaceae</taxon>
        <taxon>Kalanchoe</taxon>
    </lineage>
</organism>
<evidence type="ECO:0008006" key="5">
    <source>
        <dbReference type="Google" id="ProtNLM"/>
    </source>
</evidence>
<protein>
    <recommendedName>
        <fullName evidence="5">GDSL esterase/lipase</fullName>
    </recommendedName>
</protein>
<keyword evidence="2" id="KW-0732">Signal</keyword>
<comment type="similarity">
    <text evidence="1">Belongs to the 'GDSL' lipolytic enzyme family.</text>
</comment>
<dbReference type="Gramene" id="Kaladp0076s0335.1.v1.1">
    <property type="protein sequence ID" value="Kaladp0076s0335.1.v1.1"/>
    <property type="gene ID" value="Kaladp0076s0335.v1.1"/>
</dbReference>
<feature type="signal peptide" evidence="2">
    <location>
        <begin position="1"/>
        <end position="25"/>
    </location>
</feature>
<evidence type="ECO:0000256" key="2">
    <source>
        <dbReference type="SAM" id="SignalP"/>
    </source>
</evidence>
<dbReference type="EnsemblPlants" id="Kaladp0076s0335.1.v1.1">
    <property type="protein sequence ID" value="Kaladp0076s0335.1.v1.1"/>
    <property type="gene ID" value="Kaladp0076s0335.v1.1"/>
</dbReference>
<dbReference type="GO" id="GO:0016788">
    <property type="term" value="F:hydrolase activity, acting on ester bonds"/>
    <property type="evidence" value="ECO:0007669"/>
    <property type="project" value="InterPro"/>
</dbReference>
<feature type="chain" id="PRO_5029707273" description="GDSL esterase/lipase" evidence="2">
    <location>
        <begin position="26"/>
        <end position="380"/>
    </location>
</feature>
<dbReference type="PANTHER" id="PTHR45642">
    <property type="entry name" value="GDSL ESTERASE/LIPASE EXL3"/>
    <property type="match status" value="1"/>
</dbReference>
<dbReference type="InterPro" id="IPR036514">
    <property type="entry name" value="SGNH_hydro_sf"/>
</dbReference>
<dbReference type="InterPro" id="IPR050592">
    <property type="entry name" value="GDSL_lipolytic_enzyme"/>
</dbReference>
<dbReference type="InterPro" id="IPR035669">
    <property type="entry name" value="SGNH_plant_lipase-like"/>
</dbReference>